<protein>
    <submittedName>
        <fullName evidence="2">Uncharacterized protein</fullName>
    </submittedName>
</protein>
<sequence length="118" mass="13999">MSEQQRMEQVPEEQAKPYQEMPFDVTPTIVLREEKYGAGFPKGEQGEERNGFSFYELRENPKTKTLELFYITSRINDAPILEAVTETQQNIWEKKRIIARPARFLWNEESAQWKIVED</sequence>
<proteinExistence type="predicted"/>
<evidence type="ECO:0000313" key="2">
    <source>
        <dbReference type="EMBL" id="OHA48577.1"/>
    </source>
</evidence>
<accession>A0A1G2PJV9</accession>
<feature type="region of interest" description="Disordered" evidence="1">
    <location>
        <begin position="1"/>
        <end position="21"/>
    </location>
</feature>
<dbReference type="Proteomes" id="UP000177629">
    <property type="component" value="Unassembled WGS sequence"/>
</dbReference>
<organism evidence="2 3">
    <name type="scientific">Candidatus Terrybacteria bacterium RIFCSPHIGHO2_01_FULL_48_17</name>
    <dbReference type="NCBI Taxonomy" id="1802362"/>
    <lineage>
        <taxon>Bacteria</taxon>
        <taxon>Candidatus Terryibacteriota</taxon>
    </lineage>
</organism>
<comment type="caution">
    <text evidence="2">The sequence shown here is derived from an EMBL/GenBank/DDBJ whole genome shotgun (WGS) entry which is preliminary data.</text>
</comment>
<reference evidence="2 3" key="1">
    <citation type="journal article" date="2016" name="Nat. Commun.">
        <title>Thousands of microbial genomes shed light on interconnected biogeochemical processes in an aquifer system.</title>
        <authorList>
            <person name="Anantharaman K."/>
            <person name="Brown C.T."/>
            <person name="Hug L.A."/>
            <person name="Sharon I."/>
            <person name="Castelle C.J."/>
            <person name="Probst A.J."/>
            <person name="Thomas B.C."/>
            <person name="Singh A."/>
            <person name="Wilkins M.J."/>
            <person name="Karaoz U."/>
            <person name="Brodie E.L."/>
            <person name="Williams K.H."/>
            <person name="Hubbard S.S."/>
            <person name="Banfield J.F."/>
        </authorList>
    </citation>
    <scope>NUCLEOTIDE SEQUENCE [LARGE SCALE GENOMIC DNA]</scope>
</reference>
<evidence type="ECO:0000256" key="1">
    <source>
        <dbReference type="SAM" id="MobiDB-lite"/>
    </source>
</evidence>
<dbReference type="EMBL" id="MHSS01000005">
    <property type="protein sequence ID" value="OHA48577.1"/>
    <property type="molecule type" value="Genomic_DNA"/>
</dbReference>
<name>A0A1G2PJV9_9BACT</name>
<evidence type="ECO:0000313" key="3">
    <source>
        <dbReference type="Proteomes" id="UP000177629"/>
    </source>
</evidence>
<dbReference type="AlphaFoldDB" id="A0A1G2PJV9"/>
<gene>
    <name evidence="2" type="ORF">A2806_00230</name>
</gene>